<evidence type="ECO:0000313" key="8">
    <source>
        <dbReference type="EMBL" id="KAA8916407.1"/>
    </source>
</evidence>
<dbReference type="GO" id="GO:0005634">
    <property type="term" value="C:nucleus"/>
    <property type="evidence" value="ECO:0007669"/>
    <property type="project" value="UniProtKB-SubCell"/>
</dbReference>
<dbReference type="OrthoDB" id="16041at2759"/>
<dbReference type="Pfam" id="PF03366">
    <property type="entry name" value="YEATS"/>
    <property type="match status" value="1"/>
</dbReference>
<sequence length="203" mass="23369">MPSTGSKRMKRTPPDHTHKWTIFVRDPHYADGKDKKRGDLSYFIKKVIFKLHDTYPQPSRSIETPPFELTETGWGEFEIAVKIYFASEANEKNVTTYHHLKLHPYGEDAQKKAQEKGGMVESYIYDELVFNEPTEAMFEILTSRPGALLPPKKGDTNKFSVQAENEELDRLSAGLESVYQQVQKTKETIQKLEAEKTRLESQS</sequence>
<dbReference type="InterPro" id="IPR055129">
    <property type="entry name" value="YEATS_dom"/>
</dbReference>
<dbReference type="InterPro" id="IPR005033">
    <property type="entry name" value="YEATS"/>
</dbReference>
<feature type="coiled-coil region" evidence="6">
    <location>
        <begin position="175"/>
        <end position="202"/>
    </location>
</feature>
<reference evidence="8" key="1">
    <citation type="journal article" date="2019" name="G3 (Bethesda)">
        <title>Genome Assemblies of Two Rare Opportunistic Yeast Pathogens: Diutina rugosa (syn. Candida rugosa) and Trichomonascus ciferrii (syn. Candida ciferrii).</title>
        <authorList>
            <person name="Mixao V."/>
            <person name="Saus E."/>
            <person name="Hansen A.P."/>
            <person name="Lass-Florl C."/>
            <person name="Gabaldon T."/>
        </authorList>
    </citation>
    <scope>NUCLEOTIDE SEQUENCE</scope>
    <source>
        <strain evidence="8">CBS 4856</strain>
    </source>
</reference>
<comment type="caution">
    <text evidence="8">The sequence shown here is derived from an EMBL/GenBank/DDBJ whole genome shotgun (WGS) entry which is preliminary data.</text>
</comment>
<dbReference type="GO" id="GO:0006355">
    <property type="term" value="P:regulation of DNA-templated transcription"/>
    <property type="evidence" value="ECO:0007669"/>
    <property type="project" value="InterPro"/>
</dbReference>
<dbReference type="Proteomes" id="UP000761534">
    <property type="component" value="Unassembled WGS sequence"/>
</dbReference>
<keyword evidence="3" id="KW-0804">Transcription</keyword>
<evidence type="ECO:0000256" key="3">
    <source>
        <dbReference type="ARBA" id="ARBA00023163"/>
    </source>
</evidence>
<protein>
    <recommendedName>
        <fullName evidence="1">Protein AF-9 homolog</fullName>
    </recommendedName>
</protein>
<keyword evidence="6" id="KW-0175">Coiled coil</keyword>
<gene>
    <name evidence="8" type="ORF">TRICI_001451</name>
</gene>
<keyword evidence="9" id="KW-1185">Reference proteome</keyword>
<dbReference type="InterPro" id="IPR038704">
    <property type="entry name" value="YEAST_sf"/>
</dbReference>
<evidence type="ECO:0000256" key="4">
    <source>
        <dbReference type="ARBA" id="ARBA00023242"/>
    </source>
</evidence>
<evidence type="ECO:0000259" key="7">
    <source>
        <dbReference type="PROSITE" id="PS51037"/>
    </source>
</evidence>
<accession>A0A642VA07</accession>
<dbReference type="CDD" id="cd16908">
    <property type="entry name" value="YEATS_Yaf9_like"/>
    <property type="match status" value="1"/>
</dbReference>
<evidence type="ECO:0000256" key="1">
    <source>
        <dbReference type="ARBA" id="ARBA00022408"/>
    </source>
</evidence>
<dbReference type="Gene3D" id="2.60.40.1970">
    <property type="entry name" value="YEATS domain"/>
    <property type="match status" value="1"/>
</dbReference>
<evidence type="ECO:0000256" key="6">
    <source>
        <dbReference type="SAM" id="Coils"/>
    </source>
</evidence>
<proteinExistence type="predicted"/>
<organism evidence="8 9">
    <name type="scientific">Trichomonascus ciferrii</name>
    <dbReference type="NCBI Taxonomy" id="44093"/>
    <lineage>
        <taxon>Eukaryota</taxon>
        <taxon>Fungi</taxon>
        <taxon>Dikarya</taxon>
        <taxon>Ascomycota</taxon>
        <taxon>Saccharomycotina</taxon>
        <taxon>Dipodascomycetes</taxon>
        <taxon>Dipodascales</taxon>
        <taxon>Trichomonascaceae</taxon>
        <taxon>Trichomonascus</taxon>
        <taxon>Trichomonascus ciferrii complex</taxon>
    </lineage>
</organism>
<evidence type="ECO:0000256" key="5">
    <source>
        <dbReference type="PROSITE-ProRule" id="PRU00376"/>
    </source>
</evidence>
<comment type="subcellular location">
    <subcellularLocation>
        <location evidence="5">Nucleus</location>
    </subcellularLocation>
</comment>
<name>A0A642VA07_9ASCO</name>
<evidence type="ECO:0000313" key="9">
    <source>
        <dbReference type="Proteomes" id="UP000761534"/>
    </source>
</evidence>
<dbReference type="PANTHER" id="PTHR47573:SF1">
    <property type="entry name" value="PROTEIN AF-9 HOMOLOG"/>
    <property type="match status" value="1"/>
</dbReference>
<dbReference type="GO" id="GO:0000785">
    <property type="term" value="C:chromatin"/>
    <property type="evidence" value="ECO:0007669"/>
    <property type="project" value="UniProtKB-ARBA"/>
</dbReference>
<keyword evidence="2" id="KW-0805">Transcription regulation</keyword>
<keyword evidence="4 5" id="KW-0539">Nucleus</keyword>
<feature type="domain" description="YEATS" evidence="7">
    <location>
        <begin position="1"/>
        <end position="144"/>
    </location>
</feature>
<dbReference type="VEuPathDB" id="FungiDB:TRICI_001451"/>
<dbReference type="PANTHER" id="PTHR47573">
    <property type="entry name" value="PROTEIN AF-9 HOMOLOG"/>
    <property type="match status" value="1"/>
</dbReference>
<dbReference type="AlphaFoldDB" id="A0A642VA07"/>
<evidence type="ECO:0000256" key="2">
    <source>
        <dbReference type="ARBA" id="ARBA00023015"/>
    </source>
</evidence>
<dbReference type="EMBL" id="SWFS01000101">
    <property type="protein sequence ID" value="KAA8916407.1"/>
    <property type="molecule type" value="Genomic_DNA"/>
</dbReference>
<dbReference type="PROSITE" id="PS51037">
    <property type="entry name" value="YEATS"/>
    <property type="match status" value="1"/>
</dbReference>